<dbReference type="InterPro" id="IPR004813">
    <property type="entry name" value="OPT"/>
</dbReference>
<feature type="compositionally biased region" description="Basic and acidic residues" evidence="9">
    <location>
        <begin position="34"/>
        <end position="45"/>
    </location>
</feature>
<feature type="transmembrane region" description="Helical" evidence="10">
    <location>
        <begin position="135"/>
        <end position="152"/>
    </location>
</feature>
<feature type="transmembrane region" description="Helical" evidence="10">
    <location>
        <begin position="457"/>
        <end position="477"/>
    </location>
</feature>
<evidence type="ECO:0000313" key="12">
    <source>
        <dbReference type="Proteomes" id="UP000030653"/>
    </source>
</evidence>
<dbReference type="NCBIfam" id="TIGR00728">
    <property type="entry name" value="OPT_sfam"/>
    <property type="match status" value="1"/>
</dbReference>
<feature type="transmembrane region" description="Helical" evidence="10">
    <location>
        <begin position="187"/>
        <end position="209"/>
    </location>
</feature>
<dbReference type="Proteomes" id="UP000030653">
    <property type="component" value="Unassembled WGS sequence"/>
</dbReference>
<dbReference type="OMA" id="YFWIVFA"/>
<dbReference type="GeneID" id="63684456"/>
<protein>
    <submittedName>
        <fullName evidence="11">OPT oligopeptide transporter</fullName>
    </submittedName>
</protein>
<evidence type="ECO:0000256" key="1">
    <source>
        <dbReference type="ARBA" id="ARBA00004141"/>
    </source>
</evidence>
<feature type="transmembrane region" description="Helical" evidence="10">
    <location>
        <begin position="341"/>
        <end position="360"/>
    </location>
</feature>
<keyword evidence="7 10" id="KW-1133">Transmembrane helix</keyword>
<accession>M5FPE5</accession>
<dbReference type="EMBL" id="JH795879">
    <property type="protein sequence ID" value="EJT97013.1"/>
    <property type="molecule type" value="Genomic_DNA"/>
</dbReference>
<feature type="transmembrane region" description="Helical" evidence="10">
    <location>
        <begin position="483"/>
        <end position="506"/>
    </location>
</feature>
<keyword evidence="5" id="KW-0571">Peptide transport</keyword>
<keyword evidence="6" id="KW-0653">Protein transport</keyword>
<keyword evidence="12" id="KW-1185">Reference proteome</keyword>
<feature type="region of interest" description="Disordered" evidence="9">
    <location>
        <begin position="1"/>
        <end position="77"/>
    </location>
</feature>
<dbReference type="PANTHER" id="PTHR22601">
    <property type="entry name" value="ISP4 LIKE PROTEIN"/>
    <property type="match status" value="1"/>
</dbReference>
<evidence type="ECO:0000256" key="4">
    <source>
        <dbReference type="ARBA" id="ARBA00022692"/>
    </source>
</evidence>
<reference evidence="11 12" key="1">
    <citation type="journal article" date="2012" name="Science">
        <title>The Paleozoic origin of enzymatic lignin decomposition reconstructed from 31 fungal genomes.</title>
        <authorList>
            <person name="Floudas D."/>
            <person name="Binder M."/>
            <person name="Riley R."/>
            <person name="Barry K."/>
            <person name="Blanchette R.A."/>
            <person name="Henrissat B."/>
            <person name="Martinez A.T."/>
            <person name="Otillar R."/>
            <person name="Spatafora J.W."/>
            <person name="Yadav J.S."/>
            <person name="Aerts A."/>
            <person name="Benoit I."/>
            <person name="Boyd A."/>
            <person name="Carlson A."/>
            <person name="Copeland A."/>
            <person name="Coutinho P.M."/>
            <person name="de Vries R.P."/>
            <person name="Ferreira P."/>
            <person name="Findley K."/>
            <person name="Foster B."/>
            <person name="Gaskell J."/>
            <person name="Glotzer D."/>
            <person name="Gorecki P."/>
            <person name="Heitman J."/>
            <person name="Hesse C."/>
            <person name="Hori C."/>
            <person name="Igarashi K."/>
            <person name="Jurgens J.A."/>
            <person name="Kallen N."/>
            <person name="Kersten P."/>
            <person name="Kohler A."/>
            <person name="Kuees U."/>
            <person name="Kumar T.K.A."/>
            <person name="Kuo A."/>
            <person name="LaButti K."/>
            <person name="Larrondo L.F."/>
            <person name="Lindquist E."/>
            <person name="Ling A."/>
            <person name="Lombard V."/>
            <person name="Lucas S."/>
            <person name="Lundell T."/>
            <person name="Martin R."/>
            <person name="McLaughlin D.J."/>
            <person name="Morgenstern I."/>
            <person name="Morin E."/>
            <person name="Murat C."/>
            <person name="Nagy L.G."/>
            <person name="Nolan M."/>
            <person name="Ohm R.A."/>
            <person name="Patyshakuliyeva A."/>
            <person name="Rokas A."/>
            <person name="Ruiz-Duenas F.J."/>
            <person name="Sabat G."/>
            <person name="Salamov A."/>
            <person name="Samejima M."/>
            <person name="Schmutz J."/>
            <person name="Slot J.C."/>
            <person name="St John F."/>
            <person name="Stenlid J."/>
            <person name="Sun H."/>
            <person name="Sun S."/>
            <person name="Syed K."/>
            <person name="Tsang A."/>
            <person name="Wiebenga A."/>
            <person name="Young D."/>
            <person name="Pisabarro A."/>
            <person name="Eastwood D.C."/>
            <person name="Martin F."/>
            <person name="Cullen D."/>
            <person name="Grigoriev I.V."/>
            <person name="Hibbett D.S."/>
        </authorList>
    </citation>
    <scope>NUCLEOTIDE SEQUENCE [LARGE SCALE GENOMIC DNA]</scope>
    <source>
        <strain evidence="11 12">DJM-731 SS1</strain>
    </source>
</reference>
<proteinExistence type="inferred from homology"/>
<evidence type="ECO:0000256" key="6">
    <source>
        <dbReference type="ARBA" id="ARBA00022927"/>
    </source>
</evidence>
<evidence type="ECO:0000256" key="9">
    <source>
        <dbReference type="SAM" id="MobiDB-lite"/>
    </source>
</evidence>
<evidence type="ECO:0000256" key="10">
    <source>
        <dbReference type="SAM" id="Phobius"/>
    </source>
</evidence>
<evidence type="ECO:0000256" key="2">
    <source>
        <dbReference type="ARBA" id="ARBA00008807"/>
    </source>
</evidence>
<dbReference type="GO" id="GO:0035673">
    <property type="term" value="F:oligopeptide transmembrane transporter activity"/>
    <property type="evidence" value="ECO:0007669"/>
    <property type="project" value="InterPro"/>
</dbReference>
<dbReference type="GO" id="GO:0016020">
    <property type="term" value="C:membrane"/>
    <property type="evidence" value="ECO:0007669"/>
    <property type="project" value="UniProtKB-SubCell"/>
</dbReference>
<dbReference type="HOGENOM" id="CLU_004965_3_0_1"/>
<organism evidence="11 12">
    <name type="scientific">Dacryopinax primogenitus (strain DJM 731)</name>
    <name type="common">Brown rot fungus</name>
    <dbReference type="NCBI Taxonomy" id="1858805"/>
    <lineage>
        <taxon>Eukaryota</taxon>
        <taxon>Fungi</taxon>
        <taxon>Dikarya</taxon>
        <taxon>Basidiomycota</taxon>
        <taxon>Agaricomycotina</taxon>
        <taxon>Dacrymycetes</taxon>
        <taxon>Dacrymycetales</taxon>
        <taxon>Dacrymycetaceae</taxon>
        <taxon>Dacryopinax</taxon>
    </lineage>
</organism>
<feature type="transmembrane region" description="Helical" evidence="10">
    <location>
        <begin position="685"/>
        <end position="701"/>
    </location>
</feature>
<dbReference type="InterPro" id="IPR004648">
    <property type="entry name" value="Oligpept_transpt"/>
</dbReference>
<keyword evidence="4 10" id="KW-0812">Transmembrane</keyword>
<dbReference type="AlphaFoldDB" id="M5FPE5"/>
<keyword evidence="3" id="KW-0813">Transport</keyword>
<evidence type="ECO:0000256" key="3">
    <source>
        <dbReference type="ARBA" id="ARBA00022448"/>
    </source>
</evidence>
<feature type="transmembrane region" description="Helical" evidence="10">
    <location>
        <begin position="103"/>
        <end position="123"/>
    </location>
</feature>
<dbReference type="GO" id="GO:0015031">
    <property type="term" value="P:protein transport"/>
    <property type="evidence" value="ECO:0007669"/>
    <property type="project" value="UniProtKB-KW"/>
</dbReference>
<comment type="subcellular location">
    <subcellularLocation>
        <location evidence="1">Membrane</location>
        <topology evidence="1">Multi-pass membrane protein</topology>
    </subcellularLocation>
</comment>
<name>M5FPE5_DACPD</name>
<dbReference type="OrthoDB" id="9986677at2759"/>
<dbReference type="RefSeq" id="XP_040623911.1">
    <property type="nucleotide sequence ID" value="XM_040769394.1"/>
</dbReference>
<feature type="transmembrane region" description="Helical" evidence="10">
    <location>
        <begin position="721"/>
        <end position="744"/>
    </location>
</feature>
<evidence type="ECO:0000256" key="7">
    <source>
        <dbReference type="ARBA" id="ARBA00022989"/>
    </source>
</evidence>
<feature type="transmembrane region" description="Helical" evidence="10">
    <location>
        <begin position="263"/>
        <end position="294"/>
    </location>
</feature>
<feature type="transmembrane region" description="Helical" evidence="10">
    <location>
        <begin position="633"/>
        <end position="654"/>
    </location>
</feature>
<evidence type="ECO:0000256" key="5">
    <source>
        <dbReference type="ARBA" id="ARBA00022856"/>
    </source>
</evidence>
<keyword evidence="8 10" id="KW-0472">Membrane</keyword>
<gene>
    <name evidence="11" type="ORF">DACRYDRAFT_112341</name>
</gene>
<evidence type="ECO:0000313" key="11">
    <source>
        <dbReference type="EMBL" id="EJT97013.1"/>
    </source>
</evidence>
<evidence type="ECO:0000256" key="8">
    <source>
        <dbReference type="ARBA" id="ARBA00023136"/>
    </source>
</evidence>
<comment type="similarity">
    <text evidence="2">Belongs to the oligopeptide OPT transporter family.</text>
</comment>
<dbReference type="Pfam" id="PF03169">
    <property type="entry name" value="OPT"/>
    <property type="match status" value="1"/>
</dbReference>
<sequence>MGSPEVTEMPLMKSSTQDELHSPLEKTTSQLSGRIKDDGTYDAPKKAYSLAKVSTKQVDDIENTNSESETPPEETTEVVKNADDIAALIISAEDDPDLPVLTFRFWVLGCGLSAFGAVLSEIYYWKPQNASVSPLFQLIIAYVLGNAMHYTMPTTGFWRYVNPGPFNIKEHTSITIMASTASSTATSIGIVGTLDLFYGVTLSPAAAIFQSWASQLIGYGFAGILRRLLVWPTYALYPGTLPEIALLQSMHFGGLLNRKKMRYFWIVCIAIFCYEIIPTWMFPLITAFSIICLVDEGRSTFTRNLFGAGSSNEGLGLFSFGFDWVLISQAYPLYWPLQTQVSAWIGMALCYIVMMACYYGDVFQGYSRGLPFMSTGLFSGNGSSYDQTVILDANNQLDPVKFAEIGPPYMTTTYAVSLLHCRDLKNAFGKFRFMQGADDIEDIHYEKMKIYKEVPQWWYALIFFASLGVAIGTAYGHVDTLPWWSVIVFTIIAFILAVILGVIAAVTGFSVPTSSFVQVIAAYIHPQQPIQNMYAKLYGYNTGYQTLALLSDLKLGQYAKIPPRATFVAQCAGTVLGAVLDYILYKSMVDAHRADLQNPIGTRLWSGWVAQELNSAAITWGALSAELYNPGKLYFQIPMGLLYGFLAPIPLYILHCFFPKQQVWSYLNMPVLLTYLGWLPYSVNGMWWTSLVIGLASQWWVRLKYPRWYKKYNSLDGGTSIIYFILNFAVFGAGGQGVNFPIWWGNPDPNVLSVDHCAVAG</sequence>